<evidence type="ECO:0000313" key="3">
    <source>
        <dbReference type="Proteomes" id="UP000198806"/>
    </source>
</evidence>
<dbReference type="NCBIfam" id="TIGR01994">
    <property type="entry name" value="SUF_scaf_2"/>
    <property type="match status" value="1"/>
</dbReference>
<dbReference type="SUPFAM" id="SSF82649">
    <property type="entry name" value="SufE/NifU"/>
    <property type="match status" value="1"/>
</dbReference>
<dbReference type="RefSeq" id="WP_091686860.1">
    <property type="nucleotide sequence ID" value="NZ_BAABFM010000001.1"/>
</dbReference>
<keyword evidence="3" id="KW-1185">Reference proteome</keyword>
<organism evidence="2 3">
    <name type="scientific">Anaerocolumna aminovalerica</name>
    <dbReference type="NCBI Taxonomy" id="1527"/>
    <lineage>
        <taxon>Bacteria</taxon>
        <taxon>Bacillati</taxon>
        <taxon>Bacillota</taxon>
        <taxon>Clostridia</taxon>
        <taxon>Lachnospirales</taxon>
        <taxon>Lachnospiraceae</taxon>
        <taxon>Anaerocolumna</taxon>
    </lineage>
</organism>
<dbReference type="Proteomes" id="UP000198806">
    <property type="component" value="Unassembled WGS sequence"/>
</dbReference>
<dbReference type="PANTHER" id="PTHR10093">
    <property type="entry name" value="IRON-SULFUR CLUSTER ASSEMBLY ENZYME NIFU HOMOLOG"/>
    <property type="match status" value="1"/>
</dbReference>
<dbReference type="EMBL" id="FOWD01000017">
    <property type="protein sequence ID" value="SFO29986.1"/>
    <property type="molecule type" value="Genomic_DNA"/>
</dbReference>
<dbReference type="Gene3D" id="3.90.1010.10">
    <property type="match status" value="1"/>
</dbReference>
<dbReference type="STRING" id="1527.SAMN04489757_1178"/>
<name>A0A1I5G222_9FIRM</name>
<dbReference type="GO" id="GO:0005506">
    <property type="term" value="F:iron ion binding"/>
    <property type="evidence" value="ECO:0007669"/>
    <property type="project" value="InterPro"/>
</dbReference>
<feature type="domain" description="NIF system FeS cluster assembly NifU N-terminal" evidence="1">
    <location>
        <begin position="7"/>
        <end position="91"/>
    </location>
</feature>
<dbReference type="Pfam" id="PF01592">
    <property type="entry name" value="NifU_N"/>
    <property type="match status" value="1"/>
</dbReference>
<sequence>MGIEQIYNEVLTEHTTSSRNKHHINNPTHVCKGVNPSCGDEIELEIREKDGIIEDAAFTGVGCAISQASASIMIDLIKGKPVEESLELAKTFFGMIKREITDEKQLEILEDAIVLKDIGHMPARVKCAVLGWHTLEDVVGKEK</sequence>
<dbReference type="AlphaFoldDB" id="A0A1I5G222"/>
<evidence type="ECO:0000313" key="2">
    <source>
        <dbReference type="EMBL" id="SFO29986.1"/>
    </source>
</evidence>
<evidence type="ECO:0000259" key="1">
    <source>
        <dbReference type="Pfam" id="PF01592"/>
    </source>
</evidence>
<dbReference type="GO" id="GO:0016226">
    <property type="term" value="P:iron-sulfur cluster assembly"/>
    <property type="evidence" value="ECO:0007669"/>
    <property type="project" value="InterPro"/>
</dbReference>
<protein>
    <submittedName>
        <fullName evidence="2">Modular FeS cluster scaffolding protein NifU</fullName>
    </submittedName>
</protein>
<dbReference type="OrthoDB" id="9804157at2"/>
<dbReference type="GO" id="GO:0051536">
    <property type="term" value="F:iron-sulfur cluster binding"/>
    <property type="evidence" value="ECO:0007669"/>
    <property type="project" value="InterPro"/>
</dbReference>
<dbReference type="CDD" id="cd06664">
    <property type="entry name" value="IscU_like"/>
    <property type="match status" value="1"/>
</dbReference>
<proteinExistence type="predicted"/>
<accession>A0A1I5G222</accession>
<dbReference type="InterPro" id="IPR002871">
    <property type="entry name" value="NIF_FeS_clus_asmbl_NifU_N"/>
</dbReference>
<gene>
    <name evidence="2" type="ORF">SAMN04489757_1178</name>
</gene>
<reference evidence="2 3" key="1">
    <citation type="submission" date="2016-10" db="EMBL/GenBank/DDBJ databases">
        <authorList>
            <person name="de Groot N.N."/>
        </authorList>
    </citation>
    <scope>NUCLEOTIDE SEQUENCE [LARGE SCALE GENOMIC DNA]</scope>
    <source>
        <strain evidence="2 3">DSM 1283</strain>
    </source>
</reference>